<dbReference type="PANTHER" id="PTHR40626:SF3">
    <property type="entry name" value="TRANSCRIPTION FACTOR WITH C2H2 AND ZN(2)-CYS(6) DNA BINDING DOMAIN (EUROFUNG)-RELATED"/>
    <property type="match status" value="1"/>
</dbReference>
<dbReference type="GO" id="GO:0000978">
    <property type="term" value="F:RNA polymerase II cis-regulatory region sequence-specific DNA binding"/>
    <property type="evidence" value="ECO:0007669"/>
    <property type="project" value="InterPro"/>
</dbReference>
<dbReference type="SMART" id="SM00355">
    <property type="entry name" value="ZnF_C2H2"/>
    <property type="match status" value="2"/>
</dbReference>
<feature type="domain" description="C2H2-type" evidence="9">
    <location>
        <begin position="15"/>
        <end position="42"/>
    </location>
</feature>
<dbReference type="InterPro" id="IPR013087">
    <property type="entry name" value="Znf_C2H2_type"/>
</dbReference>
<dbReference type="SMART" id="SM00066">
    <property type="entry name" value="GAL4"/>
    <property type="match status" value="1"/>
</dbReference>
<dbReference type="EMBL" id="JABCIY010000070">
    <property type="protein sequence ID" value="KAF7193887.1"/>
    <property type="molecule type" value="Genomic_DNA"/>
</dbReference>
<dbReference type="Gene3D" id="4.10.240.10">
    <property type="entry name" value="Zn(2)-C6 fungal-type DNA-binding domain"/>
    <property type="match status" value="1"/>
</dbReference>
<dbReference type="Gene3D" id="3.30.160.60">
    <property type="entry name" value="Classic Zinc Finger"/>
    <property type="match status" value="2"/>
</dbReference>
<name>A0A8H6VKN7_9PEZI</name>
<dbReference type="GO" id="GO:0008270">
    <property type="term" value="F:zinc ion binding"/>
    <property type="evidence" value="ECO:0007669"/>
    <property type="project" value="UniProtKB-KW"/>
</dbReference>
<dbReference type="InterPro" id="IPR051059">
    <property type="entry name" value="VerF-like"/>
</dbReference>
<dbReference type="GO" id="GO:0000981">
    <property type="term" value="F:DNA-binding transcription factor activity, RNA polymerase II-specific"/>
    <property type="evidence" value="ECO:0007669"/>
    <property type="project" value="InterPro"/>
</dbReference>
<dbReference type="OrthoDB" id="654211at2759"/>
<dbReference type="Proteomes" id="UP000660729">
    <property type="component" value="Unassembled WGS sequence"/>
</dbReference>
<dbReference type="CDD" id="cd12148">
    <property type="entry name" value="fungal_TF_MHR"/>
    <property type="match status" value="1"/>
</dbReference>
<dbReference type="GO" id="GO:0006351">
    <property type="term" value="P:DNA-templated transcription"/>
    <property type="evidence" value="ECO:0007669"/>
    <property type="project" value="InterPro"/>
</dbReference>
<dbReference type="InterPro" id="IPR007219">
    <property type="entry name" value="XnlR_reg_dom"/>
</dbReference>
<dbReference type="PROSITE" id="PS00463">
    <property type="entry name" value="ZN2_CY6_FUNGAL_1"/>
    <property type="match status" value="1"/>
</dbReference>
<dbReference type="AlphaFoldDB" id="A0A8H6VKN7"/>
<accession>A0A8H6VKN7</accession>
<evidence type="ECO:0000256" key="7">
    <source>
        <dbReference type="PROSITE-ProRule" id="PRU00042"/>
    </source>
</evidence>
<evidence type="ECO:0000256" key="2">
    <source>
        <dbReference type="ARBA" id="ARBA00022723"/>
    </source>
</evidence>
<dbReference type="PROSITE" id="PS50157">
    <property type="entry name" value="ZINC_FINGER_C2H2_2"/>
    <property type="match status" value="2"/>
</dbReference>
<dbReference type="SUPFAM" id="SSF57701">
    <property type="entry name" value="Zn2/Cys6 DNA-binding domain"/>
    <property type="match status" value="1"/>
</dbReference>
<evidence type="ECO:0000256" key="6">
    <source>
        <dbReference type="ARBA" id="ARBA00023242"/>
    </source>
</evidence>
<keyword evidence="11" id="KW-1185">Reference proteome</keyword>
<dbReference type="PROSITE" id="PS00028">
    <property type="entry name" value="ZINC_FINGER_C2H2_1"/>
    <property type="match status" value="1"/>
</dbReference>
<dbReference type="PANTHER" id="PTHR40626">
    <property type="entry name" value="MIP31509P"/>
    <property type="match status" value="1"/>
</dbReference>
<evidence type="ECO:0000313" key="10">
    <source>
        <dbReference type="EMBL" id="KAF7193887.1"/>
    </source>
</evidence>
<proteinExistence type="predicted"/>
<comment type="caution">
    <text evidence="10">The sequence shown here is derived from an EMBL/GenBank/DDBJ whole genome shotgun (WGS) entry which is preliminary data.</text>
</comment>
<dbReference type="Pfam" id="PF00172">
    <property type="entry name" value="Zn_clus"/>
    <property type="match status" value="1"/>
</dbReference>
<dbReference type="Pfam" id="PF04082">
    <property type="entry name" value="Fungal_trans"/>
    <property type="match status" value="1"/>
</dbReference>
<keyword evidence="4 7" id="KW-0863">Zinc-finger</keyword>
<dbReference type="InterPro" id="IPR001138">
    <property type="entry name" value="Zn2Cys6_DnaBD"/>
</dbReference>
<feature type="domain" description="C2H2-type" evidence="9">
    <location>
        <begin position="43"/>
        <end position="70"/>
    </location>
</feature>
<feature type="domain" description="Zn(2)-C6 fungal-type" evidence="8">
    <location>
        <begin position="80"/>
        <end position="109"/>
    </location>
</feature>
<dbReference type="PROSITE" id="PS50048">
    <property type="entry name" value="ZN2_CY6_FUNGAL_2"/>
    <property type="match status" value="1"/>
</dbReference>
<comment type="subcellular location">
    <subcellularLocation>
        <location evidence="1">Nucleus</location>
    </subcellularLocation>
</comment>
<dbReference type="FunFam" id="3.30.160.60:FF:000110">
    <property type="entry name" value="Zinc finger protein-like"/>
    <property type="match status" value="1"/>
</dbReference>
<dbReference type="InterPro" id="IPR036864">
    <property type="entry name" value="Zn2-C6_fun-type_DNA-bd_sf"/>
</dbReference>
<organism evidence="10 11">
    <name type="scientific">Pseudocercospora fuligena</name>
    <dbReference type="NCBI Taxonomy" id="685502"/>
    <lineage>
        <taxon>Eukaryota</taxon>
        <taxon>Fungi</taxon>
        <taxon>Dikarya</taxon>
        <taxon>Ascomycota</taxon>
        <taxon>Pezizomycotina</taxon>
        <taxon>Dothideomycetes</taxon>
        <taxon>Dothideomycetidae</taxon>
        <taxon>Mycosphaerellales</taxon>
        <taxon>Mycosphaerellaceae</taxon>
        <taxon>Pseudocercospora</taxon>
    </lineage>
</organism>
<evidence type="ECO:0000256" key="3">
    <source>
        <dbReference type="ARBA" id="ARBA00022737"/>
    </source>
</evidence>
<keyword evidence="5" id="KW-0862">Zinc</keyword>
<evidence type="ECO:0000259" key="8">
    <source>
        <dbReference type="PROSITE" id="PS50048"/>
    </source>
</evidence>
<sequence length="675" mass="77072">MVSRDSESIPGDKAFQCDYCSKSYQQKAHLTRHYATHALQRPYSCTLCSADFQRSDVLARHLRTCVGKRGASQGNLLRKSCDACRKSKKACDALRPCSGCTKKRVQCTYQDQGGAVGLTSGIPIAALETFLADYDNQLWPEDAEALSLPMSSSRPSVLGTEEFHSELLSPSNTAWDDHLSGVELYGAKQTMDGDEARNLRFLERFTRNKGLLSSFDCGTESQRQALYQELCAVKGRQQEIPGHGSLCDRQAQIVTLLKEVISVRPRKSIIHLTWSNDLCHQCSQFFSNRQLQVYLELYWQIWSPNIPFLHRATFDIATVDTRLLAAMAVIGASVSPEVSDRQEARTWFDAVEEAVFQDDIFFGDDQAGSFPAKRRIQILQAAYNVCLFQNWEGGDAGSRRIRKFRYSTLVAIARETGIEHARHPSYTPEMFPNFDWQQYVSREELIRTFLWIFLLDTAFVIFNKAPPRMTIKEMKMHLAMSEPSFQASNRGECYQHLVRGSRTTPITLTSFCQRICKDIISTEEVCEHANLGPLNLFVVTSAIHSTIFQAQQSFRFDVQMAPIRCALSNWIMIWKSHHSEHSREKRRPSNHETMTTRTEMWQRTGFSRYSVEYWMLASLLVERMATTQAKDQDLSGSSDVISVKTEPPEEVDYKYDETSMRQVNDMIAEFQKFGL</sequence>
<gene>
    <name evidence="10" type="ORF">HII31_04777</name>
</gene>
<evidence type="ECO:0000256" key="5">
    <source>
        <dbReference type="ARBA" id="ARBA00022833"/>
    </source>
</evidence>
<dbReference type="GO" id="GO:0000785">
    <property type="term" value="C:chromatin"/>
    <property type="evidence" value="ECO:0007669"/>
    <property type="project" value="TreeGrafter"/>
</dbReference>
<keyword evidence="2" id="KW-0479">Metal-binding</keyword>
<dbReference type="GO" id="GO:0005634">
    <property type="term" value="C:nucleus"/>
    <property type="evidence" value="ECO:0007669"/>
    <property type="project" value="UniProtKB-SubCell"/>
</dbReference>
<evidence type="ECO:0000259" key="9">
    <source>
        <dbReference type="PROSITE" id="PS50157"/>
    </source>
</evidence>
<keyword evidence="6" id="KW-0539">Nucleus</keyword>
<evidence type="ECO:0000256" key="4">
    <source>
        <dbReference type="ARBA" id="ARBA00022771"/>
    </source>
</evidence>
<dbReference type="CDD" id="cd00067">
    <property type="entry name" value="GAL4"/>
    <property type="match status" value="1"/>
</dbReference>
<reference evidence="10" key="1">
    <citation type="submission" date="2020-04" db="EMBL/GenBank/DDBJ databases">
        <title>Draft genome resource of the tomato pathogen Pseudocercospora fuligena.</title>
        <authorList>
            <person name="Zaccaron A."/>
        </authorList>
    </citation>
    <scope>NUCLEOTIDE SEQUENCE</scope>
    <source>
        <strain evidence="10">PF001</strain>
    </source>
</reference>
<protein>
    <submittedName>
        <fullName evidence="10">Transcription factor 1</fullName>
    </submittedName>
</protein>
<keyword evidence="3" id="KW-0677">Repeat</keyword>
<evidence type="ECO:0000256" key="1">
    <source>
        <dbReference type="ARBA" id="ARBA00004123"/>
    </source>
</evidence>
<dbReference type="InterPro" id="IPR036236">
    <property type="entry name" value="Znf_C2H2_sf"/>
</dbReference>
<dbReference type="SUPFAM" id="SSF57667">
    <property type="entry name" value="beta-beta-alpha zinc fingers"/>
    <property type="match status" value="1"/>
</dbReference>
<evidence type="ECO:0000313" key="11">
    <source>
        <dbReference type="Proteomes" id="UP000660729"/>
    </source>
</evidence>